<dbReference type="Proteomes" id="UP001242995">
    <property type="component" value="Unassembled WGS sequence"/>
</dbReference>
<evidence type="ECO:0000313" key="3">
    <source>
        <dbReference type="EMBL" id="MDQ0179484.1"/>
    </source>
</evidence>
<dbReference type="EMBL" id="JAUSTF010000001">
    <property type="protein sequence ID" value="MDQ0179484.1"/>
    <property type="molecule type" value="Genomic_DNA"/>
</dbReference>
<dbReference type="RefSeq" id="WP_306959390.1">
    <property type="nucleotide sequence ID" value="NZ_JAUSRG010000002.1"/>
</dbReference>
<evidence type="ECO:0008006" key="6">
    <source>
        <dbReference type="Google" id="ProtNLM"/>
    </source>
</evidence>
<keyword evidence="1" id="KW-1133">Transmembrane helix</keyword>
<protein>
    <recommendedName>
        <fullName evidence="6">DUF2029 domain-containing protein</fullName>
    </recommendedName>
</protein>
<feature type="transmembrane region" description="Helical" evidence="1">
    <location>
        <begin position="357"/>
        <end position="375"/>
    </location>
</feature>
<dbReference type="Proteomes" id="UP001230951">
    <property type="component" value="Unassembled WGS sequence"/>
</dbReference>
<name>A0AAW8D6Q8_9MICC</name>
<dbReference type="AlphaFoldDB" id="A0AAW8D6Q8"/>
<feature type="transmembrane region" description="Helical" evidence="1">
    <location>
        <begin position="329"/>
        <end position="350"/>
    </location>
</feature>
<feature type="transmembrane region" description="Helical" evidence="1">
    <location>
        <begin position="196"/>
        <end position="215"/>
    </location>
</feature>
<proteinExistence type="predicted"/>
<sequence length="433" mass="46794">MKITLARSASYVGALILLTLVSFWRIPATAQGVVWAEDGAVFLTDALNPTRSFTPIRPYAGYLHVVPRLAAEVVVRFFALEDYAIALTVLACAAVAGVALMTYHCAQALTSNTWIRVAWAAVPIFVNVGAFEALGNFANLHWYLLWLTPWLLMKPAKSKLEGGMLFVVAALASLTEIISIVFVPLFLHRLRDKNMWAARAGLSLGLACQVIATVTHPRTSGGASYQLDPWSPVYGWFINTAGPIVYGTASGVMQQIVNFGAAPMIVASLLVLAVPVAVLILGSAREKWLAAFFITASMVIWVACVASNPAPYLDYATFSAADWPARFVFGRYSVVPTMFVLATVPLLASALARFGRAAPIAALMAFSLLLASMYFPPSTSRNNGPVWAEHVRTARNLCAPASDTDFYDIPTSPVFFKGIVRIPCPVLKARQSS</sequence>
<gene>
    <name evidence="2" type="ORF">J2S90_000808</name>
    <name evidence="3" type="ORF">J2S93_000891</name>
</gene>
<evidence type="ECO:0000256" key="1">
    <source>
        <dbReference type="SAM" id="Phobius"/>
    </source>
</evidence>
<comment type="caution">
    <text evidence="2">The sequence shown here is derived from an EMBL/GenBank/DDBJ whole genome shotgun (WGS) entry which is preliminary data.</text>
</comment>
<feature type="transmembrane region" description="Helical" evidence="1">
    <location>
        <begin position="256"/>
        <end position="281"/>
    </location>
</feature>
<keyword evidence="1" id="KW-0812">Transmembrane</keyword>
<dbReference type="EMBL" id="JAUSRG010000002">
    <property type="protein sequence ID" value="MDP9903862.1"/>
    <property type="molecule type" value="Genomic_DNA"/>
</dbReference>
<organism evidence="2 5">
    <name type="scientific">Arthrobacter bambusae</name>
    <dbReference type="NCBI Taxonomy" id="1338426"/>
    <lineage>
        <taxon>Bacteria</taxon>
        <taxon>Bacillati</taxon>
        <taxon>Actinomycetota</taxon>
        <taxon>Actinomycetes</taxon>
        <taxon>Micrococcales</taxon>
        <taxon>Micrococcaceae</taxon>
        <taxon>Arthrobacter</taxon>
    </lineage>
</organism>
<reference evidence="2 4" key="1">
    <citation type="submission" date="2023-07" db="EMBL/GenBank/DDBJ databases">
        <title>Sorghum-associated microbial communities from plants grown in Nebraska, USA.</title>
        <authorList>
            <person name="Schachtman D."/>
        </authorList>
    </citation>
    <scope>NUCLEOTIDE SEQUENCE</scope>
    <source>
        <strain evidence="2">DS1006</strain>
        <strain evidence="3 4">DS1016</strain>
    </source>
</reference>
<evidence type="ECO:0000313" key="5">
    <source>
        <dbReference type="Proteomes" id="UP001242995"/>
    </source>
</evidence>
<evidence type="ECO:0000313" key="4">
    <source>
        <dbReference type="Proteomes" id="UP001230951"/>
    </source>
</evidence>
<feature type="transmembrane region" description="Helical" evidence="1">
    <location>
        <begin position="164"/>
        <end position="187"/>
    </location>
</feature>
<accession>A0AAW8D6Q8</accession>
<evidence type="ECO:0000313" key="2">
    <source>
        <dbReference type="EMBL" id="MDP9903862.1"/>
    </source>
</evidence>
<keyword evidence="4" id="KW-1185">Reference proteome</keyword>
<feature type="transmembrane region" description="Helical" evidence="1">
    <location>
        <begin position="117"/>
        <end position="144"/>
    </location>
</feature>
<keyword evidence="1" id="KW-0472">Membrane</keyword>
<feature type="transmembrane region" description="Helical" evidence="1">
    <location>
        <begin position="83"/>
        <end position="105"/>
    </location>
</feature>
<feature type="transmembrane region" description="Helical" evidence="1">
    <location>
        <begin position="288"/>
        <end position="309"/>
    </location>
</feature>